<dbReference type="HOGENOM" id="CLU_1665615_0_0_14"/>
<dbReference type="AlphaFoldDB" id="U4KKN8"/>
<gene>
    <name evidence="2" type="ORF">BN85406400</name>
</gene>
<feature type="transmembrane region" description="Helical" evidence="1">
    <location>
        <begin position="78"/>
        <end position="100"/>
    </location>
</feature>
<evidence type="ECO:0000313" key="2">
    <source>
        <dbReference type="EMBL" id="CCV64217.1"/>
    </source>
</evidence>
<keyword evidence="1" id="KW-1133">Transmembrane helix</keyword>
<keyword evidence="1" id="KW-0472">Membrane</keyword>
<feature type="transmembrane region" description="Helical" evidence="1">
    <location>
        <begin position="20"/>
        <end position="41"/>
    </location>
</feature>
<accession>U4KKN8</accession>
<proteinExistence type="predicted"/>
<keyword evidence="3" id="KW-1185">Reference proteome</keyword>
<dbReference type="Proteomes" id="UP000032740">
    <property type="component" value="Chromosome"/>
</dbReference>
<feature type="transmembrane region" description="Helical" evidence="1">
    <location>
        <begin position="120"/>
        <end position="142"/>
    </location>
</feature>
<dbReference type="KEGG" id="apal:BN85406400"/>
<name>U4KKN8_ALTPJ</name>
<protein>
    <submittedName>
        <fullName evidence="2">Uncharacterized protein</fullName>
    </submittedName>
</protein>
<dbReference type="OrthoDB" id="385256at2"/>
<dbReference type="STRING" id="1318466.BN85406400"/>
<sequence length="157" mass="18124">MTNENIKLDKMMYQNNKISYNLAFLGLGFNVVFIFLALNTINTRSYGLMTGFKVIMNIIIMLSVFLSMEKVKVYEKKFSIYLIILGIITIGRIFWLPRLFLKGTHITDKLINSNYQMRAIIQIIFLALTSACFIASGIIGYFRSTALEKHRKEGMKK</sequence>
<dbReference type="EMBL" id="FO681347">
    <property type="protein sequence ID" value="CCV64217.1"/>
    <property type="molecule type" value="Genomic_DNA"/>
</dbReference>
<evidence type="ECO:0000256" key="1">
    <source>
        <dbReference type="SAM" id="Phobius"/>
    </source>
</evidence>
<dbReference type="RefSeq" id="WP_026658214.1">
    <property type="nucleotide sequence ID" value="NC_022538.1"/>
</dbReference>
<keyword evidence="1" id="KW-0812">Transmembrane</keyword>
<reference evidence="2 3" key="1">
    <citation type="journal article" date="2013" name="J. Mol. Microbiol. Biotechnol.">
        <title>Analysis of the Complete Genomes of Acholeplasma brassicae , A. palmae and A. laidlawii and Their Comparison to the Obligate Parasites from ' Candidatus Phytoplasma'.</title>
        <authorList>
            <person name="Kube M."/>
            <person name="Siewert C."/>
            <person name="Migdoll A.M."/>
            <person name="Duduk B."/>
            <person name="Holz S."/>
            <person name="Rabus R."/>
            <person name="Seemuller E."/>
            <person name="Mitrovic J."/>
            <person name="Muller I."/>
            <person name="Buttner C."/>
            <person name="Reinhardt R."/>
        </authorList>
    </citation>
    <scope>NUCLEOTIDE SEQUENCE [LARGE SCALE GENOMIC DNA]</scope>
    <source>
        <strain evidence="2 3">J233</strain>
    </source>
</reference>
<organism evidence="2 3">
    <name type="scientific">Alteracholeplasma palmae (strain ATCC 49389 / J233)</name>
    <name type="common">Acholeplasma palmae</name>
    <dbReference type="NCBI Taxonomy" id="1318466"/>
    <lineage>
        <taxon>Bacteria</taxon>
        <taxon>Bacillati</taxon>
        <taxon>Mycoplasmatota</taxon>
        <taxon>Mollicutes</taxon>
        <taxon>Acholeplasmatales</taxon>
        <taxon>Acholeplasmataceae</taxon>
        <taxon>Acholeplasma</taxon>
    </lineage>
</organism>
<evidence type="ECO:0000313" key="3">
    <source>
        <dbReference type="Proteomes" id="UP000032740"/>
    </source>
</evidence>
<feature type="transmembrane region" description="Helical" evidence="1">
    <location>
        <begin position="47"/>
        <end position="66"/>
    </location>
</feature>